<name>B0XC28_CULQU</name>
<dbReference type="GO" id="GO:0007268">
    <property type="term" value="P:chemical synaptic transmission"/>
    <property type="evidence" value="ECO:0007669"/>
    <property type="project" value="TreeGrafter"/>
</dbReference>
<feature type="region of interest" description="Disordered" evidence="2">
    <location>
        <begin position="144"/>
        <end position="167"/>
    </location>
</feature>
<reference evidence="4" key="2">
    <citation type="submission" date="2020-05" db="UniProtKB">
        <authorList>
            <consortium name="EnsemblMetazoa"/>
        </authorList>
    </citation>
    <scope>IDENTIFICATION</scope>
    <source>
        <strain evidence="4">JHB</strain>
    </source>
</reference>
<dbReference type="VEuPathDB" id="VectorBase:CPIJ016585"/>
<dbReference type="PANTHER" id="PTHR12345">
    <property type="entry name" value="SYNTENIN RELATED"/>
    <property type="match status" value="1"/>
</dbReference>
<evidence type="ECO:0000313" key="4">
    <source>
        <dbReference type="EnsemblMetazoa" id="CPIJ016585-PA"/>
    </source>
</evidence>
<feature type="region of interest" description="Disordered" evidence="2">
    <location>
        <begin position="307"/>
        <end position="326"/>
    </location>
</feature>
<dbReference type="Proteomes" id="UP000002320">
    <property type="component" value="Unassembled WGS sequence"/>
</dbReference>
<organism>
    <name type="scientific">Culex quinquefasciatus</name>
    <name type="common">Southern house mosquito</name>
    <name type="synonym">Culex pungens</name>
    <dbReference type="NCBI Taxonomy" id="7176"/>
    <lineage>
        <taxon>Eukaryota</taxon>
        <taxon>Metazoa</taxon>
        <taxon>Ecdysozoa</taxon>
        <taxon>Arthropoda</taxon>
        <taxon>Hexapoda</taxon>
        <taxon>Insecta</taxon>
        <taxon>Pterygota</taxon>
        <taxon>Neoptera</taxon>
        <taxon>Endopterygota</taxon>
        <taxon>Diptera</taxon>
        <taxon>Nematocera</taxon>
        <taxon>Culicoidea</taxon>
        <taxon>Culicidae</taxon>
        <taxon>Culicinae</taxon>
        <taxon>Culicini</taxon>
        <taxon>Culex</taxon>
        <taxon>Culex</taxon>
    </lineage>
</organism>
<dbReference type="InterPro" id="IPR051230">
    <property type="entry name" value="APP-Binding"/>
</dbReference>
<dbReference type="OrthoDB" id="5987010at2759"/>
<gene>
    <name evidence="4" type="primary">6050628</name>
    <name evidence="3" type="ORF">CpipJ_CPIJ016585</name>
</gene>
<protein>
    <submittedName>
        <fullName evidence="3 4">Uncharacterized protein</fullName>
    </submittedName>
</protein>
<keyword evidence="5" id="KW-1185">Reference proteome</keyword>
<feature type="region of interest" description="Disordered" evidence="2">
    <location>
        <begin position="250"/>
        <end position="296"/>
    </location>
</feature>
<evidence type="ECO:0000313" key="5">
    <source>
        <dbReference type="Proteomes" id="UP000002320"/>
    </source>
</evidence>
<feature type="compositionally biased region" description="Low complexity" evidence="2">
    <location>
        <begin position="361"/>
        <end position="375"/>
    </location>
</feature>
<dbReference type="PANTHER" id="PTHR12345:SF16">
    <property type="entry name" value="X11L, ISOFORM F-RELATED"/>
    <property type="match status" value="1"/>
</dbReference>
<evidence type="ECO:0000256" key="2">
    <source>
        <dbReference type="SAM" id="MobiDB-lite"/>
    </source>
</evidence>
<proteinExistence type="predicted"/>
<dbReference type="GO" id="GO:0043197">
    <property type="term" value="C:dendritic spine"/>
    <property type="evidence" value="ECO:0007669"/>
    <property type="project" value="TreeGrafter"/>
</dbReference>
<dbReference type="AlphaFoldDB" id="B0XC28"/>
<feature type="compositionally biased region" description="Low complexity" evidence="2">
    <location>
        <begin position="52"/>
        <end position="77"/>
    </location>
</feature>
<dbReference type="HOGENOM" id="CLU_390915_0_0_1"/>
<reference evidence="3" key="1">
    <citation type="submission" date="2007-03" db="EMBL/GenBank/DDBJ databases">
        <title>Annotation of Culex pipiens quinquefasciatus.</title>
        <authorList>
            <consortium name="The Broad Institute Genome Sequencing Platform"/>
            <person name="Atkinson P.W."/>
            <person name="Hemingway J."/>
            <person name="Christensen B.M."/>
            <person name="Higgs S."/>
            <person name="Kodira C."/>
            <person name="Hannick L."/>
            <person name="Megy K."/>
            <person name="O'Leary S."/>
            <person name="Pearson M."/>
            <person name="Haas B.J."/>
            <person name="Mauceli E."/>
            <person name="Wortman J.R."/>
            <person name="Lee N.H."/>
            <person name="Guigo R."/>
            <person name="Stanke M."/>
            <person name="Alvarado L."/>
            <person name="Amedeo P."/>
            <person name="Antoine C.H."/>
            <person name="Arensburger P."/>
            <person name="Bidwell S.L."/>
            <person name="Crawford M."/>
            <person name="Camaro F."/>
            <person name="Devon K."/>
            <person name="Engels R."/>
            <person name="Hammond M."/>
            <person name="Howarth C."/>
            <person name="Koehrsen M."/>
            <person name="Lawson D."/>
            <person name="Montgomery P."/>
            <person name="Nene V."/>
            <person name="Nusbaum C."/>
            <person name="Puiu D."/>
            <person name="Romero-Severson J."/>
            <person name="Severson D.W."/>
            <person name="Shumway M."/>
            <person name="Sisk P."/>
            <person name="Stolte C."/>
            <person name="Zeng Q."/>
            <person name="Eisenstadt E."/>
            <person name="Fraser-Liggett C."/>
            <person name="Strausberg R."/>
            <person name="Galagan J."/>
            <person name="Birren B."/>
            <person name="Collins F.H."/>
        </authorList>
    </citation>
    <scope>NUCLEOTIDE SEQUENCE [LARGE SCALE GENOMIC DNA]</scope>
    <source>
        <strain evidence="3">JHB</strain>
    </source>
</reference>
<feature type="region of interest" description="Disordered" evidence="2">
    <location>
        <begin position="354"/>
        <end position="376"/>
    </location>
</feature>
<feature type="region of interest" description="Disordered" evidence="2">
    <location>
        <begin position="36"/>
        <end position="82"/>
    </location>
</feature>
<dbReference type="eggNOG" id="KOG3605">
    <property type="taxonomic scope" value="Eukaryota"/>
</dbReference>
<accession>B0XC28</accession>
<dbReference type="GO" id="GO:0005737">
    <property type="term" value="C:cytoplasm"/>
    <property type="evidence" value="ECO:0007669"/>
    <property type="project" value="TreeGrafter"/>
</dbReference>
<feature type="compositionally biased region" description="Acidic residues" evidence="2">
    <location>
        <begin position="266"/>
        <end position="284"/>
    </location>
</feature>
<evidence type="ECO:0000313" key="3">
    <source>
        <dbReference type="EMBL" id="EDS44634.1"/>
    </source>
</evidence>
<dbReference type="STRING" id="7176.B0XC28"/>
<dbReference type="VEuPathDB" id="VectorBase:CQUJHB002251"/>
<dbReference type="GO" id="GO:0005886">
    <property type="term" value="C:plasma membrane"/>
    <property type="evidence" value="ECO:0007669"/>
    <property type="project" value="TreeGrafter"/>
</dbReference>
<sequence>MNKYEGSPRRFGLNLNEDSNSSYYISSNFKLNLTSPSLLTPPRPGFPQRVIPSQQSTTTSNNNGSSSTATTPTPTSNHYHPARSPTLLEQVSSGLNSSVTFDANALLSEFDAKRAAVSITNSMPSSDSNNKLNVLRLDGEDYRRADEPQEPSSYMKRISPETKPTLGLTSTTADDNPTFGAGSFTTPITASSTFDYLYEFSETRKVLEEFFKCPTTEDVEKAFEKFSDYNESGDDVESLTEKVTLHQNSGKITHFQRSDAGGSNSLDDEENDDEDEDEDDDDLDITGTGSNNLKYMINVKSKPRIKNGYSSFRKKKQEKKLNSVGGGMSSGIVAVTGDNDGEDEEEIDIYSANHHHHHHSQQQQQQHSFQQQQRLQHQELPQMLSRQHVTPQQQQYQDHERHFSLYLDPGSRASSCDVINESNLDSTATTQFIMNGNGKKLKTGNTGNGGGGSGKKPLTRRHSKNFNYSPDTTDYESNCGDYDSEISLKYGSEYGTAMANGAPGMTMCDDLNNGVITSSTGLNSSALNGTTGDSMNNVNNSSSAAGTNNYARYYTSMPVLEDGLSSGHVSDAENNNPGTLLPTPDIINSSHKLQQQQQQQQAINSYNNLLTSPTGGHPINSAPSPVMANNNLDGLYGSNGFRINGVSSGSNGLNVSGGALQSSKIFKNRDPELESLYTISHLKCIFSAGGKYRSKSNLHPTSTPPR</sequence>
<keyword evidence="1" id="KW-0677">Repeat</keyword>
<evidence type="ECO:0000256" key="1">
    <source>
        <dbReference type="ARBA" id="ARBA00022737"/>
    </source>
</evidence>
<dbReference type="EnsemblMetazoa" id="CPIJ016585-RA">
    <property type="protein sequence ID" value="CPIJ016585-PA"/>
    <property type="gene ID" value="CPIJ016585"/>
</dbReference>
<dbReference type="EMBL" id="DS232672">
    <property type="protein sequence ID" value="EDS44634.1"/>
    <property type="molecule type" value="Genomic_DNA"/>
</dbReference>
<feature type="region of interest" description="Disordered" evidence="2">
    <location>
        <begin position="438"/>
        <end position="472"/>
    </location>
</feature>
<dbReference type="KEGG" id="cqu:CpipJ_CPIJ016585"/>
<dbReference type="InParanoid" id="B0XC28"/>